<evidence type="ECO:0000313" key="1">
    <source>
        <dbReference type="EMBL" id="GCD63826.1"/>
    </source>
</evidence>
<reference evidence="1 2" key="1">
    <citation type="submission" date="2016-06" db="EMBL/GenBank/DDBJ databases">
        <title>Acetobacter pasteurianus NBRC 3278 whole genome sequencing project.</title>
        <authorList>
            <person name="Matsutani M."/>
            <person name="Shiwa Y."/>
            <person name="Okamoto-Kainuma A."/>
            <person name="Ishikawa M."/>
            <person name="Koizumi Y."/>
            <person name="Yoshikawa H."/>
            <person name="Yakushi T."/>
            <person name="Matsushita K."/>
        </authorList>
    </citation>
    <scope>NUCLEOTIDE SEQUENCE [LARGE SCALE GENOMIC DNA]</scope>
    <source>
        <strain evidence="1 2">NBRC 3278</strain>
    </source>
</reference>
<protein>
    <submittedName>
        <fullName evidence="1">Uncharacterized protein</fullName>
    </submittedName>
</protein>
<evidence type="ECO:0000313" key="2">
    <source>
        <dbReference type="Proteomes" id="UP000287385"/>
    </source>
</evidence>
<keyword evidence="2" id="KW-1185">Reference proteome</keyword>
<dbReference type="Proteomes" id="UP000287385">
    <property type="component" value="Unassembled WGS sequence"/>
</dbReference>
<comment type="caution">
    <text evidence="1">The sequence shown here is derived from an EMBL/GenBank/DDBJ whole genome shotgun (WGS) entry which is preliminary data.</text>
</comment>
<organism evidence="1 2">
    <name type="scientific">Acetobacter pasteurianus NBRC 3278</name>
    <dbReference type="NCBI Taxonomy" id="1226660"/>
    <lineage>
        <taxon>Bacteria</taxon>
        <taxon>Pseudomonadati</taxon>
        <taxon>Pseudomonadota</taxon>
        <taxon>Alphaproteobacteria</taxon>
        <taxon>Acetobacterales</taxon>
        <taxon>Acetobacteraceae</taxon>
        <taxon>Acetobacter</taxon>
    </lineage>
</organism>
<dbReference type="AlphaFoldDB" id="A0A401X7S0"/>
<dbReference type="EMBL" id="BDEV01000126">
    <property type="protein sequence ID" value="GCD63826.1"/>
    <property type="molecule type" value="Genomic_DNA"/>
</dbReference>
<name>A0A401X7S0_ACEPA</name>
<sequence>MQQLNGPLGTRLLESLIEFTLFNYGSIRDGKGHILLDAPFKLLNQNYKRHFEN</sequence>
<proteinExistence type="predicted"/>
<gene>
    <name evidence="1" type="ORF">NBRC3278_2919</name>
</gene>
<accession>A0A401X7S0</accession>